<protein>
    <submittedName>
        <fullName evidence="3">Topoisomerase DNA binding C4 zinc finger</fullName>
    </submittedName>
</protein>
<dbReference type="GO" id="GO:0003677">
    <property type="term" value="F:DNA binding"/>
    <property type="evidence" value="ECO:0007669"/>
    <property type="project" value="InterPro"/>
</dbReference>
<evidence type="ECO:0000256" key="1">
    <source>
        <dbReference type="SAM" id="Phobius"/>
    </source>
</evidence>
<accession>A0A1M7NL46</accession>
<dbReference type="RefSeq" id="WP_073047983.1">
    <property type="nucleotide sequence ID" value="NZ_FRCJ01000010.1"/>
</dbReference>
<reference evidence="3 4" key="1">
    <citation type="submission" date="2016-11" db="EMBL/GenBank/DDBJ databases">
        <authorList>
            <person name="Jaros S."/>
            <person name="Januszkiewicz K."/>
            <person name="Wedrychowicz H."/>
        </authorList>
    </citation>
    <scope>NUCLEOTIDE SEQUENCE [LARGE SCALE GENOMIC DNA]</scope>
    <source>
        <strain evidence="3 4">BPI-34</strain>
    </source>
</reference>
<dbReference type="PROSITE" id="PS50965">
    <property type="entry name" value="NERD"/>
    <property type="match status" value="1"/>
</dbReference>
<dbReference type="Pfam" id="PF08378">
    <property type="entry name" value="NERD"/>
    <property type="match status" value="1"/>
</dbReference>
<keyword evidence="3" id="KW-0413">Isomerase</keyword>
<dbReference type="OrthoDB" id="9813328at2"/>
<dbReference type="Pfam" id="PF01396">
    <property type="entry name" value="Zn_ribbon_Top1"/>
    <property type="match status" value="1"/>
</dbReference>
<feature type="transmembrane region" description="Helical" evidence="1">
    <location>
        <begin position="6"/>
        <end position="22"/>
    </location>
</feature>
<dbReference type="InterPro" id="IPR011528">
    <property type="entry name" value="NERD"/>
</dbReference>
<dbReference type="AlphaFoldDB" id="A0A1M7NL46"/>
<feature type="domain" description="NERD" evidence="2">
    <location>
        <begin position="29"/>
        <end position="159"/>
    </location>
</feature>
<dbReference type="EMBL" id="FRCJ01000010">
    <property type="protein sequence ID" value="SHN04616.1"/>
    <property type="molecule type" value="Genomic_DNA"/>
</dbReference>
<evidence type="ECO:0000313" key="3">
    <source>
        <dbReference type="EMBL" id="SHN04616.1"/>
    </source>
</evidence>
<dbReference type="InterPro" id="IPR013498">
    <property type="entry name" value="Topo_IA_Znf"/>
</dbReference>
<keyword evidence="1" id="KW-1133">Transmembrane helix</keyword>
<dbReference type="Gene3D" id="3.30.65.10">
    <property type="entry name" value="Bacterial Topoisomerase I, domain 1"/>
    <property type="match status" value="1"/>
</dbReference>
<keyword evidence="1" id="KW-0812">Transmembrane</keyword>
<dbReference type="SUPFAM" id="SSF57783">
    <property type="entry name" value="Zinc beta-ribbon"/>
    <property type="match status" value="1"/>
</dbReference>
<dbReference type="GO" id="GO:0005694">
    <property type="term" value="C:chromosome"/>
    <property type="evidence" value="ECO:0007669"/>
    <property type="project" value="InterPro"/>
</dbReference>
<keyword evidence="1" id="KW-0472">Membrane</keyword>
<dbReference type="Proteomes" id="UP000184280">
    <property type="component" value="Unassembled WGS sequence"/>
</dbReference>
<organism evidence="3 4">
    <name type="scientific">Xylanibacter ruminicola</name>
    <name type="common">Prevotella ruminicola</name>
    <dbReference type="NCBI Taxonomy" id="839"/>
    <lineage>
        <taxon>Bacteria</taxon>
        <taxon>Pseudomonadati</taxon>
        <taxon>Bacteroidota</taxon>
        <taxon>Bacteroidia</taxon>
        <taxon>Bacteroidales</taxon>
        <taxon>Prevotellaceae</taxon>
        <taxon>Xylanibacter</taxon>
    </lineage>
</organism>
<evidence type="ECO:0000259" key="2">
    <source>
        <dbReference type="PROSITE" id="PS50965"/>
    </source>
</evidence>
<evidence type="ECO:0000313" key="4">
    <source>
        <dbReference type="Proteomes" id="UP000184280"/>
    </source>
</evidence>
<sequence length="264" mass="30459">MVELLSILVAVFLVVVVFYGIYTSTASYKGREGENRVHNILMQLPDDYYIFKDVILKTKKGTTQIDHIVVSKYGVFAIETKNYRGEIYGDDKREYWTQIIVTDVTYAKKWWKTYTYVKKSRLYNPVKQSLAHAYTIKNRLADWKYLPVVPIVVFCGEAVLANVEASIPVVYDYDLLDVIRGYTTSYLNDKDLQDVVTRLDVENVREVVDDRTHLKNVKAKIREENMKVSSGICPKCGGNLVLRNGKYGSFYGCSNYPKCRYTVK</sequence>
<proteinExistence type="predicted"/>
<dbReference type="GO" id="GO:0006265">
    <property type="term" value="P:DNA topological change"/>
    <property type="evidence" value="ECO:0007669"/>
    <property type="project" value="InterPro"/>
</dbReference>
<name>A0A1M7NL46_XYLRU</name>
<dbReference type="GO" id="GO:0003916">
    <property type="term" value="F:DNA topoisomerase activity"/>
    <property type="evidence" value="ECO:0007669"/>
    <property type="project" value="InterPro"/>
</dbReference>
<gene>
    <name evidence="3" type="ORF">SAMN04488494_0101</name>
</gene>